<dbReference type="Gene3D" id="1.10.1070.11">
    <property type="entry name" value="Phosphatidylinositol 3-/4-kinase, catalytic domain"/>
    <property type="match status" value="1"/>
</dbReference>
<dbReference type="InterPro" id="IPR036940">
    <property type="entry name" value="PI3/4_kinase_cat_sf"/>
</dbReference>
<comment type="catalytic activity">
    <reaction evidence="1">
        <text>a 1,2-diacyl-sn-glycero-3-phospho-(1D-myo-inositol) + ATP = a 1,2-diacyl-sn-glycero-3-phospho-(1D-myo-inositol 4-phosphate) + ADP + H(+)</text>
        <dbReference type="Rhea" id="RHEA:19877"/>
        <dbReference type="ChEBI" id="CHEBI:15378"/>
        <dbReference type="ChEBI" id="CHEBI:30616"/>
        <dbReference type="ChEBI" id="CHEBI:57880"/>
        <dbReference type="ChEBI" id="CHEBI:58178"/>
        <dbReference type="ChEBI" id="CHEBI:456216"/>
        <dbReference type="EC" id="2.7.1.67"/>
    </reaction>
</comment>
<reference evidence="8" key="1">
    <citation type="submission" date="2023-08" db="EMBL/GenBank/DDBJ databases">
        <authorList>
            <person name="Audoor S."/>
            <person name="Bilcke G."/>
        </authorList>
    </citation>
    <scope>NUCLEOTIDE SEQUENCE</scope>
</reference>
<dbReference type="InterPro" id="IPR015433">
    <property type="entry name" value="PI3/4_kinase"/>
</dbReference>
<keyword evidence="9" id="KW-1185">Reference proteome</keyword>
<dbReference type="SUPFAM" id="SSF48371">
    <property type="entry name" value="ARM repeat"/>
    <property type="match status" value="1"/>
</dbReference>
<dbReference type="PROSITE" id="PS00916">
    <property type="entry name" value="PI3_4_KINASE_2"/>
    <property type="match status" value="1"/>
</dbReference>
<dbReference type="PANTHER" id="PTHR10048">
    <property type="entry name" value="PHOSPHATIDYLINOSITOL KINASE"/>
    <property type="match status" value="1"/>
</dbReference>
<evidence type="ECO:0000256" key="2">
    <source>
        <dbReference type="ARBA" id="ARBA00012169"/>
    </source>
</evidence>
<dbReference type="InterPro" id="IPR000403">
    <property type="entry name" value="PI3/4_kinase_cat_dom"/>
</dbReference>
<feature type="region of interest" description="Disordered" evidence="5">
    <location>
        <begin position="394"/>
        <end position="472"/>
    </location>
</feature>
<dbReference type="GO" id="GO:0005737">
    <property type="term" value="C:cytoplasm"/>
    <property type="evidence" value="ECO:0007669"/>
    <property type="project" value="TreeGrafter"/>
</dbReference>
<dbReference type="SUPFAM" id="SSF56112">
    <property type="entry name" value="Protein kinase-like (PK-like)"/>
    <property type="match status" value="1"/>
</dbReference>
<protein>
    <recommendedName>
        <fullName evidence="2">1-phosphatidylinositol 4-kinase</fullName>
        <ecNumber evidence="2">2.7.1.67</ecNumber>
    </recommendedName>
</protein>
<dbReference type="SMART" id="SM00146">
    <property type="entry name" value="PI3Kc"/>
    <property type="match status" value="1"/>
</dbReference>
<dbReference type="InterPro" id="IPR011009">
    <property type="entry name" value="Kinase-like_dom_sf"/>
</dbReference>
<feature type="domain" description="PI3K/PI4K catalytic" evidence="6">
    <location>
        <begin position="548"/>
        <end position="822"/>
    </location>
</feature>
<keyword evidence="3" id="KW-0808">Transferase</keyword>
<dbReference type="InterPro" id="IPR018936">
    <property type="entry name" value="PI3/4_kinase_CS"/>
</dbReference>
<evidence type="ECO:0000259" key="7">
    <source>
        <dbReference type="PROSITE" id="PS51545"/>
    </source>
</evidence>
<evidence type="ECO:0000256" key="1">
    <source>
        <dbReference type="ARBA" id="ARBA00001686"/>
    </source>
</evidence>
<keyword evidence="4" id="KW-0418">Kinase</keyword>
<sequence length="837" mass="95522">MLQLFAYEDVLSDGKLNAVYDKDDGATLLFFVPQLLSFLLHGAYESSSNLEEWILATCKRNVYFAHRCYWFLRAWSLESKHTTPNRLSHSSSLTSFENLDEGSNIDSSSKYVPKFLPEERAVIEDLLRKVMTAGEKPARALHLGVGKDMDDDDIDTVDLGTSSLNAVMAAGSIPVDPNTGEFSSSHWEAIAAKRKYGFMPLDQTLRASHAISKHTGAQKSYFDATPVFLDALLTIADNLFRVPREHRTDEFRRQLKLLESEALPSNSIYLPLQDSNHRVWRIVADESIAISTKERVPCIICMEVVDYEAKPTKKKTEVLHTALPDLTHPGSEKELIHRWRFGYRDPHRRDTALRKFAYQMKNSMQKIHLNQMKASVKNRIEKLKDTKKDLQGFFPIQVPHSFDEDEEDVRPSSPELHTRDPLRSTDIERGETKGTATSKPRSVEGSPQSKKATMAISPTTPEHDKPLAPTMGQWESPQISRVVDMTPMSNDAFIPFDLRDASYQQEYLDNVRIQPNFGSIDFNQAADIESGADEEKDSSNNPKRTPPVVFKENWKDKEERIRMASAYGSHPGWRLLPILVKANDDLRQEQLASQLIYKISAILAREQVPVWLCPYEIVALTEGGGLIEAIPDTISISSLKKNDHHFTSLNGFFNSFFEDPDQLADAQANFCESLAAYSIVCFLLQIKDRHNGNILLDNKGHLIHIDFGFFFLSSPGKNTGFEGAPFKLTREFVDVMGGPDSRLFRIFRMLCYRSFIALRRHCMEIILLVEMLKKGNENLPCFRGRPDDAIKELRDRFRLDLNDRACLEYVNALVDESLENWRTNWYDRYQRYCVGVL</sequence>
<feature type="compositionally biased region" description="Polar residues" evidence="5">
    <location>
        <begin position="434"/>
        <end position="460"/>
    </location>
</feature>
<feature type="domain" description="PIK helical" evidence="7">
    <location>
        <begin position="1"/>
        <end position="99"/>
    </location>
</feature>
<organism evidence="8 9">
    <name type="scientific">Cylindrotheca closterium</name>
    <dbReference type="NCBI Taxonomy" id="2856"/>
    <lineage>
        <taxon>Eukaryota</taxon>
        <taxon>Sar</taxon>
        <taxon>Stramenopiles</taxon>
        <taxon>Ochrophyta</taxon>
        <taxon>Bacillariophyta</taxon>
        <taxon>Bacillariophyceae</taxon>
        <taxon>Bacillariophycidae</taxon>
        <taxon>Bacillariales</taxon>
        <taxon>Bacillariaceae</taxon>
        <taxon>Cylindrotheca</taxon>
    </lineage>
</organism>
<evidence type="ECO:0000256" key="5">
    <source>
        <dbReference type="SAM" id="MobiDB-lite"/>
    </source>
</evidence>
<dbReference type="PROSITE" id="PS00915">
    <property type="entry name" value="PI3_4_KINASE_1"/>
    <property type="match status" value="1"/>
</dbReference>
<accession>A0AAD2FDM9</accession>
<dbReference type="EMBL" id="CAKOGP040000113">
    <property type="protein sequence ID" value="CAJ1930625.1"/>
    <property type="molecule type" value="Genomic_DNA"/>
</dbReference>
<dbReference type="InterPro" id="IPR057754">
    <property type="entry name" value="PI4-kinase_beta/PIK1_cat"/>
</dbReference>
<evidence type="ECO:0000256" key="4">
    <source>
        <dbReference type="ARBA" id="ARBA00022777"/>
    </source>
</evidence>
<name>A0AAD2FDM9_9STRA</name>
<dbReference type="PANTHER" id="PTHR10048:SF22">
    <property type="entry name" value="PHOSPHATIDYLINOSITOL 4-KINASE BETA"/>
    <property type="match status" value="1"/>
</dbReference>
<dbReference type="Proteomes" id="UP001295423">
    <property type="component" value="Unassembled WGS sequence"/>
</dbReference>
<dbReference type="PROSITE" id="PS51545">
    <property type="entry name" value="PIK_HELICAL"/>
    <property type="match status" value="1"/>
</dbReference>
<dbReference type="FunFam" id="1.10.1070.11:FF:000016">
    <property type="entry name" value="PIK1p Phosphatidylinositol 4-kinase"/>
    <property type="match status" value="1"/>
</dbReference>
<dbReference type="GO" id="GO:0048015">
    <property type="term" value="P:phosphatidylinositol-mediated signaling"/>
    <property type="evidence" value="ECO:0007669"/>
    <property type="project" value="TreeGrafter"/>
</dbReference>
<dbReference type="GO" id="GO:0004430">
    <property type="term" value="F:1-phosphatidylinositol 4-kinase activity"/>
    <property type="evidence" value="ECO:0007669"/>
    <property type="project" value="UniProtKB-EC"/>
</dbReference>
<dbReference type="PROSITE" id="PS50290">
    <property type="entry name" value="PI3_4_KINASE_3"/>
    <property type="match status" value="1"/>
</dbReference>
<evidence type="ECO:0000313" key="9">
    <source>
        <dbReference type="Proteomes" id="UP001295423"/>
    </source>
</evidence>
<dbReference type="EC" id="2.7.1.67" evidence="2"/>
<dbReference type="CDD" id="cd05168">
    <property type="entry name" value="PI4Kc_III_beta"/>
    <property type="match status" value="1"/>
</dbReference>
<comment type="caution">
    <text evidence="8">The sequence shown here is derived from an EMBL/GenBank/DDBJ whole genome shotgun (WGS) entry which is preliminary data.</text>
</comment>
<feature type="compositionally biased region" description="Basic and acidic residues" evidence="5">
    <location>
        <begin position="416"/>
        <end position="432"/>
    </location>
</feature>
<dbReference type="AlphaFoldDB" id="A0AAD2FDM9"/>
<dbReference type="GO" id="GO:0016020">
    <property type="term" value="C:membrane"/>
    <property type="evidence" value="ECO:0007669"/>
    <property type="project" value="TreeGrafter"/>
</dbReference>
<proteinExistence type="predicted"/>
<dbReference type="GO" id="GO:0046854">
    <property type="term" value="P:phosphatidylinositol phosphate biosynthetic process"/>
    <property type="evidence" value="ECO:0007669"/>
    <property type="project" value="InterPro"/>
</dbReference>
<evidence type="ECO:0000259" key="6">
    <source>
        <dbReference type="PROSITE" id="PS50290"/>
    </source>
</evidence>
<evidence type="ECO:0000256" key="3">
    <source>
        <dbReference type="ARBA" id="ARBA00022679"/>
    </source>
</evidence>
<dbReference type="InterPro" id="IPR001263">
    <property type="entry name" value="PI3K_accessory_dom"/>
</dbReference>
<evidence type="ECO:0000313" key="8">
    <source>
        <dbReference type="EMBL" id="CAJ1930625.1"/>
    </source>
</evidence>
<dbReference type="Pfam" id="PF00454">
    <property type="entry name" value="PI3_PI4_kinase"/>
    <property type="match status" value="1"/>
</dbReference>
<dbReference type="Gene3D" id="3.30.1010.10">
    <property type="entry name" value="Phosphatidylinositol 3-kinase Catalytic Subunit, Chain A, domain 4"/>
    <property type="match status" value="1"/>
</dbReference>
<gene>
    <name evidence="8" type="ORF">CYCCA115_LOCUS2006</name>
</gene>
<dbReference type="InterPro" id="IPR016024">
    <property type="entry name" value="ARM-type_fold"/>
</dbReference>